<dbReference type="Gene3D" id="3.40.630.30">
    <property type="match status" value="1"/>
</dbReference>
<dbReference type="GO" id="GO:1990189">
    <property type="term" value="F:protein N-terminal-serine acetyltransferase activity"/>
    <property type="evidence" value="ECO:0007669"/>
    <property type="project" value="TreeGrafter"/>
</dbReference>
<keyword evidence="3" id="KW-1185">Reference proteome</keyword>
<dbReference type="InterPro" id="IPR051908">
    <property type="entry name" value="Ribosomal_N-acetyltransferase"/>
</dbReference>
<dbReference type="PROSITE" id="PS51186">
    <property type="entry name" value="GNAT"/>
    <property type="match status" value="1"/>
</dbReference>
<dbReference type="SUPFAM" id="SSF55729">
    <property type="entry name" value="Acyl-CoA N-acyltransferases (Nat)"/>
    <property type="match status" value="1"/>
</dbReference>
<dbReference type="Proteomes" id="UP000237846">
    <property type="component" value="Unassembled WGS sequence"/>
</dbReference>
<comment type="caution">
    <text evidence="2">The sequence shown here is derived from an EMBL/GenBank/DDBJ whole genome shotgun (WGS) entry which is preliminary data.</text>
</comment>
<dbReference type="AlphaFoldDB" id="A0A2T0Q9Z0"/>
<dbReference type="PANTHER" id="PTHR43441:SF10">
    <property type="entry name" value="ACETYLTRANSFERASE"/>
    <property type="match status" value="1"/>
</dbReference>
<dbReference type="RefSeq" id="WP_106242417.1">
    <property type="nucleotide sequence ID" value="NZ_PVZC01000002.1"/>
</dbReference>
<accession>A0A2T0Q9Z0</accession>
<keyword evidence="2" id="KW-0808">Transferase</keyword>
<dbReference type="InterPro" id="IPR016181">
    <property type="entry name" value="Acyl_CoA_acyltransferase"/>
</dbReference>
<name>A0A2T0Q9Z0_9ACTN</name>
<evidence type="ECO:0000313" key="3">
    <source>
        <dbReference type="Proteomes" id="UP000237846"/>
    </source>
</evidence>
<sequence length="182" mass="19671">MAHRLPPWPAVPPAHGSVVLRAFTDHDVHLAVELATDPYVPLIGSLPANPTKRQALAWTRRQRRRHSQGVGFSFAIADAESGTAVGAIGLWPGNPPGRATAGYSVSPAHRGRGAARDALAALTAFAWSLPTLRRVELYIEPWNEASIRVAEACGYLREGLLHGHQEIGGVRRNMLVFAAERP</sequence>
<organism evidence="2 3">
    <name type="scientific">Allonocardiopsis opalescens</name>
    <dbReference type="NCBI Taxonomy" id="1144618"/>
    <lineage>
        <taxon>Bacteria</taxon>
        <taxon>Bacillati</taxon>
        <taxon>Actinomycetota</taxon>
        <taxon>Actinomycetes</taxon>
        <taxon>Streptosporangiales</taxon>
        <taxon>Allonocardiopsis</taxon>
    </lineage>
</organism>
<protein>
    <submittedName>
        <fullName evidence="2">RimJ/RimL family protein N-acetyltransferase</fullName>
    </submittedName>
</protein>
<gene>
    <name evidence="2" type="ORF">CLV72_102286</name>
</gene>
<dbReference type="PANTHER" id="PTHR43441">
    <property type="entry name" value="RIBOSOMAL-PROTEIN-SERINE ACETYLTRANSFERASE"/>
    <property type="match status" value="1"/>
</dbReference>
<dbReference type="GO" id="GO:0008999">
    <property type="term" value="F:protein-N-terminal-alanine acetyltransferase activity"/>
    <property type="evidence" value="ECO:0007669"/>
    <property type="project" value="TreeGrafter"/>
</dbReference>
<dbReference type="InterPro" id="IPR000182">
    <property type="entry name" value="GNAT_dom"/>
</dbReference>
<dbReference type="EMBL" id="PVZC01000002">
    <property type="protein sequence ID" value="PRY00655.1"/>
    <property type="molecule type" value="Genomic_DNA"/>
</dbReference>
<reference evidence="2 3" key="1">
    <citation type="submission" date="2018-03" db="EMBL/GenBank/DDBJ databases">
        <title>Genomic Encyclopedia of Archaeal and Bacterial Type Strains, Phase II (KMG-II): from individual species to whole genera.</title>
        <authorList>
            <person name="Goeker M."/>
        </authorList>
    </citation>
    <scope>NUCLEOTIDE SEQUENCE [LARGE SCALE GENOMIC DNA]</scope>
    <source>
        <strain evidence="2 3">DSM 45601</strain>
    </source>
</reference>
<feature type="domain" description="N-acetyltransferase" evidence="1">
    <location>
        <begin position="18"/>
        <end position="182"/>
    </location>
</feature>
<dbReference type="OrthoDB" id="2061990at2"/>
<dbReference type="Pfam" id="PF13302">
    <property type="entry name" value="Acetyltransf_3"/>
    <property type="match status" value="1"/>
</dbReference>
<dbReference type="GO" id="GO:0005737">
    <property type="term" value="C:cytoplasm"/>
    <property type="evidence" value="ECO:0007669"/>
    <property type="project" value="TreeGrafter"/>
</dbReference>
<evidence type="ECO:0000259" key="1">
    <source>
        <dbReference type="PROSITE" id="PS51186"/>
    </source>
</evidence>
<proteinExistence type="predicted"/>
<evidence type="ECO:0000313" key="2">
    <source>
        <dbReference type="EMBL" id="PRY00655.1"/>
    </source>
</evidence>